<organism evidence="1 2">
    <name type="scientific">Citrobacter koseri (strain ATCC BAA-895 / CDC 4225-83 / SGSC4696)</name>
    <dbReference type="NCBI Taxonomy" id="290338"/>
    <lineage>
        <taxon>Bacteria</taxon>
        <taxon>Pseudomonadati</taxon>
        <taxon>Pseudomonadota</taxon>
        <taxon>Gammaproteobacteria</taxon>
        <taxon>Enterobacterales</taxon>
        <taxon>Enterobacteriaceae</taxon>
        <taxon>Citrobacter</taxon>
    </lineage>
</organism>
<gene>
    <name evidence="1" type="ordered locus">CKO_02230</name>
</gene>
<dbReference type="EMBL" id="CP000822">
    <property type="protein sequence ID" value="ABV13353.1"/>
    <property type="molecule type" value="Genomic_DNA"/>
</dbReference>
<name>A8AIP1_CITK8</name>
<sequence>MPLIKLNFAAPAAPIGAANSNERQESRPLAFPATLLQKNIDDFTYWC</sequence>
<dbReference type="AlphaFoldDB" id="A8AIP1"/>
<dbReference type="KEGG" id="cko:CKO_02230"/>
<accession>A8AIP1</accession>
<dbReference type="STRING" id="290338.CKO_02230"/>
<dbReference type="Proteomes" id="UP000008148">
    <property type="component" value="Chromosome"/>
</dbReference>
<proteinExistence type="predicted"/>
<evidence type="ECO:0000313" key="1">
    <source>
        <dbReference type="EMBL" id="ABV13353.1"/>
    </source>
</evidence>
<evidence type="ECO:0000313" key="2">
    <source>
        <dbReference type="Proteomes" id="UP000008148"/>
    </source>
</evidence>
<reference evidence="1 2" key="1">
    <citation type="submission" date="2007-08" db="EMBL/GenBank/DDBJ databases">
        <authorList>
            <consortium name="The Citrobacter koseri Genome Sequencing Project"/>
            <person name="McClelland M."/>
            <person name="Sanderson E.K."/>
            <person name="Porwollik S."/>
            <person name="Spieth J."/>
            <person name="Clifton W.S."/>
            <person name="Latreille P."/>
            <person name="Courtney L."/>
            <person name="Wang C."/>
            <person name="Pepin K."/>
            <person name="Bhonagiri V."/>
            <person name="Nash W."/>
            <person name="Johnson M."/>
            <person name="Thiruvilangam P."/>
            <person name="Wilson R."/>
        </authorList>
    </citation>
    <scope>NUCLEOTIDE SEQUENCE [LARGE SCALE GENOMIC DNA]</scope>
    <source>
        <strain evidence="2">ATCC BAA-895 / CDC 4225-83 / SGSC4696</strain>
    </source>
</reference>
<keyword evidence="2" id="KW-1185">Reference proteome</keyword>
<dbReference type="HOGENOM" id="CLU_3166207_0_0_6"/>
<protein>
    <submittedName>
        <fullName evidence="1">Uncharacterized protein</fullName>
    </submittedName>
</protein>